<dbReference type="InterPro" id="IPR039426">
    <property type="entry name" value="TonB-dep_rcpt-like"/>
</dbReference>
<dbReference type="InterPro" id="IPR023996">
    <property type="entry name" value="TonB-dep_OMP_SusC/RagA"/>
</dbReference>
<dbReference type="InterPro" id="IPR008969">
    <property type="entry name" value="CarboxyPept-like_regulatory"/>
</dbReference>
<keyword evidence="6 8" id="KW-0472">Membrane</keyword>
<dbReference type="NCBIfam" id="TIGR04056">
    <property type="entry name" value="OMP_RagA_SusC"/>
    <property type="match status" value="1"/>
</dbReference>
<evidence type="ECO:0000256" key="4">
    <source>
        <dbReference type="ARBA" id="ARBA00022692"/>
    </source>
</evidence>
<dbReference type="InterPro" id="IPR036942">
    <property type="entry name" value="Beta-barrel_TonB_sf"/>
</dbReference>
<evidence type="ECO:0000256" key="2">
    <source>
        <dbReference type="ARBA" id="ARBA00022448"/>
    </source>
</evidence>
<comment type="similarity">
    <text evidence="8 9">Belongs to the TonB-dependent receptor family.</text>
</comment>
<dbReference type="SUPFAM" id="SSF56935">
    <property type="entry name" value="Porins"/>
    <property type="match status" value="1"/>
</dbReference>
<evidence type="ECO:0000259" key="11">
    <source>
        <dbReference type="Pfam" id="PF00593"/>
    </source>
</evidence>
<keyword evidence="4 8" id="KW-0812">Transmembrane</keyword>
<organism evidence="13 14">
    <name type="scientific">Flammeovirga yaeyamensis</name>
    <dbReference type="NCBI Taxonomy" id="367791"/>
    <lineage>
        <taxon>Bacteria</taxon>
        <taxon>Pseudomonadati</taxon>
        <taxon>Bacteroidota</taxon>
        <taxon>Cytophagia</taxon>
        <taxon>Cytophagales</taxon>
        <taxon>Flammeovirgaceae</taxon>
        <taxon>Flammeovirga</taxon>
    </lineage>
</organism>
<feature type="domain" description="TonB-dependent receptor plug" evidence="12">
    <location>
        <begin position="116"/>
        <end position="240"/>
    </location>
</feature>
<name>A0AAX1N9C3_9BACT</name>
<evidence type="ECO:0000259" key="12">
    <source>
        <dbReference type="Pfam" id="PF07715"/>
    </source>
</evidence>
<dbReference type="InterPro" id="IPR037066">
    <property type="entry name" value="Plug_dom_sf"/>
</dbReference>
<dbReference type="Proteomes" id="UP000678679">
    <property type="component" value="Chromosome 1"/>
</dbReference>
<feature type="signal peptide" evidence="10">
    <location>
        <begin position="1"/>
        <end position="22"/>
    </location>
</feature>
<dbReference type="PANTHER" id="PTHR30069:SF28">
    <property type="entry name" value="TONB-DEPENDENT RECEPTOR YNCD-RELATED"/>
    <property type="match status" value="1"/>
</dbReference>
<dbReference type="Pfam" id="PF13715">
    <property type="entry name" value="CarbopepD_reg_2"/>
    <property type="match status" value="1"/>
</dbReference>
<sequence length="1043" mass="114267">MRLTKTLCFLLLSLITLTYSYAQDRIITGTVTDGVKPLPGVTIVVQGTRRGGVSDIDGNFKISLQPGDNKLEFNFIGMKSQVIEIGNRTSFNVAMEENTEELDEVIVTANAIEREKRTLGYAVTSVDGEEVDRVKSTNFLNSLSGKVPGVQISQASSNPGGSTRIVIRGTNSLSGGNQPLIVVDGIPVSNTNISTGSGIQGAFDAGNGAGEINPADIASVTVLKGASAAALYGSRAANGAIIITTKRGKAKEGPTVSLNSSVRFETPNRLPSFQNRYAQGFHGKYDKNSENGWGPIINGQVVPMYDYASDTSNLPESQWPLQTLAAYPDNVKDFYETGSLFINSVDVSSATEKGDYRLGFTSMNQKGIVPGAGLDRYTFAVNAGHKLNKVISSRVGMNYVQSQTRGSVSQGGNSPNVLTSIINGIPRTTPLERLQLVDGEQNPIGRFSNSPYWVAEKNGNDVNVNRFFGFGMLEAKATDWLTFRGRAGLDYRVDKRFTRSAKGTLGAINGSFTNDDMERTELTTSLMATIQKDFGEKFKLTAIIGHEYNSRVFKRNTLSASELSVSELYTPTNAKNTVSTTDFVEQRLLGMYGDISLTYNNYLTLNMTMRNDWSSTLPKDNRSYFYPSASLSFIFSEALNIHNDFFSYGKLRLSAAQVGNDTSPYQLDYYYYPRSSYFGQFGTTNNYPFNGQTAYAATNVIPPENLVPERQNSWEIGTELSFFNGKIGVDFTYYQIETKNQILAVPTPESTGYNTKRVNAGAVQNRGIELLLSFIPIQKKDFEWNSQINFTRNQNKVTELIEGLDKLQIASGFNGVSVQAVPGESLQLQGVGFKRADSGEILVDPNTGLRMQGDEETFGEIQPEFLLGFQNSFTYKGVTLNFLIDWNQGGKMISRTVGDLRFNGLAEETAVNREQSFVDRNAYIESGDGTVKPNDISVSHQDFWQAYSSSGIAEGSVFDKTYVKLREVSLAYTLPQSLVAKSGFIKSVAVGFEARNLWIIYSKIPHIDPETSLFQSASDASGAVEMGSLPSTRSFGGNLKLVF</sequence>
<keyword evidence="14" id="KW-1185">Reference proteome</keyword>
<evidence type="ECO:0000256" key="3">
    <source>
        <dbReference type="ARBA" id="ARBA00022452"/>
    </source>
</evidence>
<feature type="chain" id="PRO_5043477627" evidence="10">
    <location>
        <begin position="23"/>
        <end position="1043"/>
    </location>
</feature>
<evidence type="ECO:0000256" key="7">
    <source>
        <dbReference type="ARBA" id="ARBA00023237"/>
    </source>
</evidence>
<evidence type="ECO:0000313" key="14">
    <source>
        <dbReference type="Proteomes" id="UP000678679"/>
    </source>
</evidence>
<keyword evidence="3 8" id="KW-1134">Transmembrane beta strand</keyword>
<dbReference type="InterPro" id="IPR000531">
    <property type="entry name" value="Beta-barrel_TonB"/>
</dbReference>
<dbReference type="NCBIfam" id="TIGR04057">
    <property type="entry name" value="SusC_RagA_signa"/>
    <property type="match status" value="1"/>
</dbReference>
<dbReference type="GO" id="GO:0044718">
    <property type="term" value="P:siderophore transmembrane transport"/>
    <property type="evidence" value="ECO:0007669"/>
    <property type="project" value="TreeGrafter"/>
</dbReference>
<dbReference type="GO" id="GO:0015344">
    <property type="term" value="F:siderophore uptake transmembrane transporter activity"/>
    <property type="evidence" value="ECO:0007669"/>
    <property type="project" value="TreeGrafter"/>
</dbReference>
<dbReference type="Pfam" id="PF00593">
    <property type="entry name" value="TonB_dep_Rec_b-barrel"/>
    <property type="match status" value="1"/>
</dbReference>
<dbReference type="Gene3D" id="2.170.130.10">
    <property type="entry name" value="TonB-dependent receptor, plug domain"/>
    <property type="match status" value="1"/>
</dbReference>
<reference evidence="13 14" key="1">
    <citation type="submission" date="2021-05" db="EMBL/GenBank/DDBJ databases">
        <title>Comparative genomic studies on the polysaccharide-degrading batcterial strains of the Flammeovirga genus.</title>
        <authorList>
            <person name="Zewei F."/>
            <person name="Zheng Z."/>
            <person name="Yu L."/>
            <person name="Ruyue G."/>
            <person name="Yanhong M."/>
            <person name="Yuanyuan C."/>
            <person name="Jingyan G."/>
            <person name="Wenjun H."/>
        </authorList>
    </citation>
    <scope>NUCLEOTIDE SEQUENCE [LARGE SCALE GENOMIC DNA]</scope>
    <source>
        <strain evidence="13 14">NBRC:100898</strain>
    </source>
</reference>
<keyword evidence="7 8" id="KW-0998">Cell outer membrane</keyword>
<gene>
    <name evidence="13" type="ORF">KMW28_02970</name>
</gene>
<evidence type="ECO:0000256" key="6">
    <source>
        <dbReference type="ARBA" id="ARBA00023136"/>
    </source>
</evidence>
<evidence type="ECO:0000256" key="5">
    <source>
        <dbReference type="ARBA" id="ARBA00023077"/>
    </source>
</evidence>
<proteinExistence type="inferred from homology"/>
<evidence type="ECO:0000256" key="8">
    <source>
        <dbReference type="PROSITE-ProRule" id="PRU01360"/>
    </source>
</evidence>
<dbReference type="Pfam" id="PF07715">
    <property type="entry name" value="Plug"/>
    <property type="match status" value="1"/>
</dbReference>
<dbReference type="RefSeq" id="WP_169664956.1">
    <property type="nucleotide sequence ID" value="NZ_CP076132.1"/>
</dbReference>
<dbReference type="InterPro" id="IPR012910">
    <property type="entry name" value="Plug_dom"/>
</dbReference>
<dbReference type="KEGG" id="fya:KMW28_02970"/>
<keyword evidence="2 8" id="KW-0813">Transport</keyword>
<protein>
    <submittedName>
        <fullName evidence="13">SusC/RagA family TonB-linked outer membrane protein</fullName>
    </submittedName>
</protein>
<accession>A0AAX1N9C3</accession>
<dbReference type="GO" id="GO:0009279">
    <property type="term" value="C:cell outer membrane"/>
    <property type="evidence" value="ECO:0007669"/>
    <property type="project" value="UniProtKB-SubCell"/>
</dbReference>
<evidence type="ECO:0000256" key="1">
    <source>
        <dbReference type="ARBA" id="ARBA00004571"/>
    </source>
</evidence>
<evidence type="ECO:0000256" key="10">
    <source>
        <dbReference type="SAM" id="SignalP"/>
    </source>
</evidence>
<dbReference type="AlphaFoldDB" id="A0AAX1N9C3"/>
<evidence type="ECO:0000313" key="13">
    <source>
        <dbReference type="EMBL" id="QWG02553.1"/>
    </source>
</evidence>
<keyword evidence="5 9" id="KW-0798">TonB box</keyword>
<dbReference type="SUPFAM" id="SSF49464">
    <property type="entry name" value="Carboxypeptidase regulatory domain-like"/>
    <property type="match status" value="1"/>
</dbReference>
<dbReference type="EMBL" id="CP076132">
    <property type="protein sequence ID" value="QWG02553.1"/>
    <property type="molecule type" value="Genomic_DNA"/>
</dbReference>
<feature type="domain" description="TonB-dependent receptor-like beta-barrel" evidence="11">
    <location>
        <begin position="442"/>
        <end position="836"/>
    </location>
</feature>
<evidence type="ECO:0000256" key="9">
    <source>
        <dbReference type="RuleBase" id="RU003357"/>
    </source>
</evidence>
<dbReference type="Gene3D" id="2.60.40.1120">
    <property type="entry name" value="Carboxypeptidase-like, regulatory domain"/>
    <property type="match status" value="1"/>
</dbReference>
<comment type="subcellular location">
    <subcellularLocation>
        <location evidence="1 8">Cell outer membrane</location>
        <topology evidence="1 8">Multi-pass membrane protein</topology>
    </subcellularLocation>
</comment>
<dbReference type="Gene3D" id="2.40.170.20">
    <property type="entry name" value="TonB-dependent receptor, beta-barrel domain"/>
    <property type="match status" value="1"/>
</dbReference>
<dbReference type="PROSITE" id="PS52016">
    <property type="entry name" value="TONB_DEPENDENT_REC_3"/>
    <property type="match status" value="1"/>
</dbReference>
<dbReference type="PANTHER" id="PTHR30069">
    <property type="entry name" value="TONB-DEPENDENT OUTER MEMBRANE RECEPTOR"/>
    <property type="match status" value="1"/>
</dbReference>
<keyword evidence="10" id="KW-0732">Signal</keyword>
<dbReference type="InterPro" id="IPR023997">
    <property type="entry name" value="TonB-dep_OMP_SusC/RagA_CS"/>
</dbReference>